<name>R3WD28_9ENTE</name>
<comment type="caution">
    <text evidence="1">The sequence shown here is derived from an EMBL/GenBank/DDBJ whole genome shotgun (WGS) entry which is preliminary data.</text>
</comment>
<organism evidence="1 2">
    <name type="scientific">Enterococcus caccae ATCC BAA-1240</name>
    <dbReference type="NCBI Taxonomy" id="1158612"/>
    <lineage>
        <taxon>Bacteria</taxon>
        <taxon>Bacillati</taxon>
        <taxon>Bacillota</taxon>
        <taxon>Bacilli</taxon>
        <taxon>Lactobacillales</taxon>
        <taxon>Enterococcaceae</taxon>
        <taxon>Enterococcus</taxon>
    </lineage>
</organism>
<dbReference type="EMBL" id="AJAU01000017">
    <property type="protein sequence ID" value="EOL45806.1"/>
    <property type="molecule type" value="Genomic_DNA"/>
</dbReference>
<evidence type="ECO:0000313" key="1">
    <source>
        <dbReference type="EMBL" id="EOL45806.1"/>
    </source>
</evidence>
<proteinExistence type="predicted"/>
<dbReference type="Proteomes" id="UP000013840">
    <property type="component" value="Unassembled WGS sequence"/>
</dbReference>
<dbReference type="PATRIC" id="fig|1158612.3.peg.1589"/>
<accession>R3WD28</accession>
<dbReference type="InterPro" id="IPR043733">
    <property type="entry name" value="DUF5677"/>
</dbReference>
<evidence type="ECO:0000313" key="2">
    <source>
        <dbReference type="Proteomes" id="UP000013840"/>
    </source>
</evidence>
<reference evidence="1 2" key="1">
    <citation type="submission" date="2013-02" db="EMBL/GenBank/DDBJ databases">
        <title>The Genome Sequence of Enterococcus caccae BAA-1240.</title>
        <authorList>
            <consortium name="The Broad Institute Genome Sequencing Platform"/>
            <consortium name="The Broad Institute Genome Sequencing Center for Infectious Disease"/>
            <person name="Earl A.M."/>
            <person name="Gilmore M.S."/>
            <person name="Lebreton F."/>
            <person name="Walker B."/>
            <person name="Young S.K."/>
            <person name="Zeng Q."/>
            <person name="Gargeya S."/>
            <person name="Fitzgerald M."/>
            <person name="Haas B."/>
            <person name="Abouelleil A."/>
            <person name="Alvarado L."/>
            <person name="Arachchi H.M."/>
            <person name="Berlin A.M."/>
            <person name="Chapman S.B."/>
            <person name="Dewar J."/>
            <person name="Goldberg J."/>
            <person name="Griggs A."/>
            <person name="Gujja S."/>
            <person name="Hansen M."/>
            <person name="Howarth C."/>
            <person name="Imamovic A."/>
            <person name="Larimer J."/>
            <person name="McCowan C."/>
            <person name="Murphy C."/>
            <person name="Neiman D."/>
            <person name="Pearson M."/>
            <person name="Priest M."/>
            <person name="Roberts A."/>
            <person name="Saif S."/>
            <person name="Shea T."/>
            <person name="Sisk P."/>
            <person name="Sykes S."/>
            <person name="Wortman J."/>
            <person name="Nusbaum C."/>
            <person name="Birren B."/>
        </authorList>
    </citation>
    <scope>NUCLEOTIDE SEQUENCE [LARGE SCALE GENOMIC DNA]</scope>
    <source>
        <strain evidence="1 2">ATCC BAA-1240</strain>
    </source>
</reference>
<protein>
    <submittedName>
        <fullName evidence="1">Uncharacterized protein</fullName>
    </submittedName>
</protein>
<dbReference type="RefSeq" id="WP_010771730.1">
    <property type="nucleotide sequence ID" value="NZ_KB946333.1"/>
</dbReference>
<sequence length="234" mass="27629">MKTIDQIKEDFTSVLIEVFRKSSLEEVDTGVYLVSTEIAYEVFDIFQSVVVLIQNNRFAGVKSLIRIMLENYVYLRYILLEDSERRSNAYKLNIYREMDFQNSEQNNNSNLEIMKKKDPELNSLNNLVNDNKSEIESYIKELDSIYGHRLKPWYNDDKKTKSIKRLFSRVEKSHLYDGIYRYLCLETHGGDGIKHIVMEGEYTKLQPTLLDKINIENIIINLLEYVTEELKTLL</sequence>
<dbReference type="AlphaFoldDB" id="R3WD28"/>
<dbReference type="Pfam" id="PF18928">
    <property type="entry name" value="DUF5677"/>
    <property type="match status" value="1"/>
</dbReference>
<dbReference type="STRING" id="317735.RU98_GL002176"/>
<keyword evidence="2" id="KW-1185">Reference proteome</keyword>
<gene>
    <name evidence="1" type="ORF">UC7_01603</name>
</gene>